<reference evidence="2" key="1">
    <citation type="submission" date="2025-08" db="UniProtKB">
        <authorList>
            <consortium name="RefSeq"/>
        </authorList>
    </citation>
    <scope>IDENTIFICATION</scope>
</reference>
<dbReference type="KEGG" id="bspl:129603191"/>
<organism evidence="1 2">
    <name type="scientific">Betta splendens</name>
    <name type="common">Siamese fighting fish</name>
    <dbReference type="NCBI Taxonomy" id="158456"/>
    <lineage>
        <taxon>Eukaryota</taxon>
        <taxon>Metazoa</taxon>
        <taxon>Chordata</taxon>
        <taxon>Craniata</taxon>
        <taxon>Vertebrata</taxon>
        <taxon>Euteleostomi</taxon>
        <taxon>Actinopterygii</taxon>
        <taxon>Neopterygii</taxon>
        <taxon>Teleostei</taxon>
        <taxon>Neoteleostei</taxon>
        <taxon>Acanthomorphata</taxon>
        <taxon>Anabantaria</taxon>
        <taxon>Anabantiformes</taxon>
        <taxon>Anabantoidei</taxon>
        <taxon>Osphronemidae</taxon>
        <taxon>Betta</taxon>
    </lineage>
</organism>
<dbReference type="OrthoDB" id="10067394at2759"/>
<dbReference type="GO" id="GO:0005737">
    <property type="term" value="C:cytoplasm"/>
    <property type="evidence" value="ECO:0007669"/>
    <property type="project" value="TreeGrafter"/>
</dbReference>
<protein>
    <submittedName>
        <fullName evidence="2">Nicotinate-nucleotide pyrophosphorylase [carboxylating]-like</fullName>
    </submittedName>
</protein>
<dbReference type="AlphaFoldDB" id="A0A9W2XCH3"/>
<dbReference type="Proteomes" id="UP000515150">
    <property type="component" value="Chromosome 1"/>
</dbReference>
<name>A0A9W2XCH3_BETSP</name>
<dbReference type="GO" id="GO:0034213">
    <property type="term" value="P:quinolinate catabolic process"/>
    <property type="evidence" value="ECO:0007669"/>
    <property type="project" value="TreeGrafter"/>
</dbReference>
<evidence type="ECO:0000313" key="2">
    <source>
        <dbReference type="RefSeq" id="XP_055359329.1"/>
    </source>
</evidence>
<dbReference type="InterPro" id="IPR027277">
    <property type="entry name" value="NadC/ModD"/>
</dbReference>
<gene>
    <name evidence="2" type="primary">LOC129603191</name>
</gene>
<dbReference type="GO" id="GO:0009435">
    <property type="term" value="P:NAD+ biosynthetic process"/>
    <property type="evidence" value="ECO:0007669"/>
    <property type="project" value="TreeGrafter"/>
</dbReference>
<keyword evidence="1" id="KW-1185">Reference proteome</keyword>
<accession>A0A9W2XCH3</accession>
<dbReference type="Gene3D" id="3.90.1170.20">
    <property type="entry name" value="Quinolinate phosphoribosyl transferase, N-terminal domain"/>
    <property type="match status" value="1"/>
</dbReference>
<dbReference type="PANTHER" id="PTHR32179">
    <property type="entry name" value="NICOTINATE-NUCLEOTIDE PYROPHOSPHORYLASE [CARBOXYLATING]"/>
    <property type="match status" value="1"/>
</dbReference>
<sequence>MRHERMSGPGHAAADAIPPHTLTLLAQAWLAEDTPNFDAAGVCVGSREVEARLLCKTSGSVLAGSPFFTAVFAEVGCTVEWLHQEGATIGRCCTNILDVERFEEAGEEQLPAPQLLPALQTSSDSLNL</sequence>
<dbReference type="RefSeq" id="XP_055359329.1">
    <property type="nucleotide sequence ID" value="XM_055503354.1"/>
</dbReference>
<evidence type="ECO:0000313" key="1">
    <source>
        <dbReference type="Proteomes" id="UP000515150"/>
    </source>
</evidence>
<dbReference type="GeneID" id="129603191"/>
<proteinExistence type="predicted"/>
<dbReference type="GO" id="GO:0004514">
    <property type="term" value="F:nicotinate-nucleotide diphosphorylase (carboxylating) activity"/>
    <property type="evidence" value="ECO:0007669"/>
    <property type="project" value="TreeGrafter"/>
</dbReference>
<dbReference type="SUPFAM" id="SSF54675">
    <property type="entry name" value="Nicotinate/Quinolinate PRTase N-terminal domain-like"/>
    <property type="match status" value="1"/>
</dbReference>
<dbReference type="PANTHER" id="PTHR32179:SF3">
    <property type="entry name" value="NICOTINATE-NUCLEOTIDE PYROPHOSPHORYLASE [CARBOXYLATING]"/>
    <property type="match status" value="1"/>
</dbReference>
<dbReference type="InterPro" id="IPR037128">
    <property type="entry name" value="Quinolinate_PRibosylTase_N_sf"/>
</dbReference>